<dbReference type="OrthoDB" id="10267058at2759"/>
<proteinExistence type="inferred from homology"/>
<dbReference type="SUPFAM" id="SSF52972">
    <property type="entry name" value="ITPase-like"/>
    <property type="match status" value="1"/>
</dbReference>
<dbReference type="GO" id="GO:0047429">
    <property type="term" value="F:nucleoside triphosphate diphosphatase activity"/>
    <property type="evidence" value="ECO:0007669"/>
    <property type="project" value="InterPro"/>
</dbReference>
<dbReference type="STRING" id="3076.A0A2P6U4K7"/>
<sequence>MSAALAAPGADPSAAAAAAASEVPPVDDQLVARALKRHPRIILGTGSSSRRAIMDELAARYGFKYEIAKADIDEKAIRHEDAQHLVLRLAHAKADAIRAKLQAAADEAGQPLDGLLVTCDQVVLHEGQILEKPEDEAEARRYIAGYGRAPASTVGSVVLTDLASGRNWEGVDVATIHFAPIPGDSVDRLIAEGEVFWCAGGLMVEHELVQPHVIRMDGSLDSVMGLDKQLLLRLLCAAGAAETAS</sequence>
<accession>A0A2P6U4K7</accession>
<organism evidence="2 3">
    <name type="scientific">Chlorella sorokiniana</name>
    <name type="common">Freshwater green alga</name>
    <dbReference type="NCBI Taxonomy" id="3076"/>
    <lineage>
        <taxon>Eukaryota</taxon>
        <taxon>Viridiplantae</taxon>
        <taxon>Chlorophyta</taxon>
        <taxon>core chlorophytes</taxon>
        <taxon>Trebouxiophyceae</taxon>
        <taxon>Chlorellales</taxon>
        <taxon>Chlorellaceae</taxon>
        <taxon>Chlorella clade</taxon>
        <taxon>Chlorella</taxon>
    </lineage>
</organism>
<evidence type="ECO:0000313" key="3">
    <source>
        <dbReference type="Proteomes" id="UP000239899"/>
    </source>
</evidence>
<dbReference type="FunFam" id="3.90.950.10:FF:000008">
    <property type="entry name" value="Maf-like protein, expressed"/>
    <property type="match status" value="1"/>
</dbReference>
<dbReference type="PANTHER" id="PTHR43213:SF4">
    <property type="entry name" value="7-METHYL-GTP PYROPHOSPHATASE"/>
    <property type="match status" value="1"/>
</dbReference>
<protein>
    <submittedName>
        <fullName evidence="2">Septum formation MAF</fullName>
    </submittedName>
</protein>
<evidence type="ECO:0000256" key="1">
    <source>
        <dbReference type="ARBA" id="ARBA00022801"/>
    </source>
</evidence>
<dbReference type="EMBL" id="LHPG02000001">
    <property type="protein sequence ID" value="PRW61253.1"/>
    <property type="molecule type" value="Genomic_DNA"/>
</dbReference>
<reference evidence="2 3" key="1">
    <citation type="journal article" date="2018" name="Plant J.">
        <title>Genome sequences of Chlorella sorokiniana UTEX 1602 and Micractinium conductrix SAG 241.80: implications to maltose excretion by a green alga.</title>
        <authorList>
            <person name="Arriola M.B."/>
            <person name="Velmurugan N."/>
            <person name="Zhang Y."/>
            <person name="Plunkett M.H."/>
            <person name="Hondzo H."/>
            <person name="Barney B.M."/>
        </authorList>
    </citation>
    <scope>NUCLEOTIDE SEQUENCE [LARGE SCALE GENOMIC DNA]</scope>
    <source>
        <strain evidence="3">UTEX 1602</strain>
    </source>
</reference>
<evidence type="ECO:0000313" key="2">
    <source>
        <dbReference type="EMBL" id="PRW61253.1"/>
    </source>
</evidence>
<keyword evidence="3" id="KW-1185">Reference proteome</keyword>
<gene>
    <name evidence="2" type="ORF">C2E21_0334</name>
</gene>
<dbReference type="HAMAP" id="MF_00528">
    <property type="entry name" value="Maf"/>
    <property type="match status" value="1"/>
</dbReference>
<dbReference type="AlphaFoldDB" id="A0A2P6U4K7"/>
<name>A0A2P6U4K7_CHLSO</name>
<dbReference type="Proteomes" id="UP000239899">
    <property type="component" value="Unassembled WGS sequence"/>
</dbReference>
<keyword evidence="1" id="KW-0378">Hydrolase</keyword>
<dbReference type="InterPro" id="IPR029001">
    <property type="entry name" value="ITPase-like_fam"/>
</dbReference>
<dbReference type="Pfam" id="PF02545">
    <property type="entry name" value="Maf"/>
    <property type="match status" value="1"/>
</dbReference>
<comment type="caution">
    <text evidence="2">The sequence shown here is derived from an EMBL/GenBank/DDBJ whole genome shotgun (WGS) entry which is preliminary data.</text>
</comment>
<dbReference type="PANTHER" id="PTHR43213">
    <property type="entry name" value="BIFUNCTIONAL DTTP/UTP PYROPHOSPHATASE/METHYLTRANSFERASE PROTEIN-RELATED"/>
    <property type="match status" value="1"/>
</dbReference>
<dbReference type="Gene3D" id="3.90.950.10">
    <property type="match status" value="1"/>
</dbReference>
<dbReference type="PIRSF" id="PIRSF006305">
    <property type="entry name" value="Maf"/>
    <property type="match status" value="1"/>
</dbReference>
<dbReference type="InterPro" id="IPR003697">
    <property type="entry name" value="Maf-like"/>
</dbReference>